<keyword evidence="2" id="KW-1185">Reference proteome</keyword>
<dbReference type="EMBL" id="JASCZI010121129">
    <property type="protein sequence ID" value="MED6159978.1"/>
    <property type="molecule type" value="Genomic_DNA"/>
</dbReference>
<reference evidence="1 2" key="1">
    <citation type="journal article" date="2023" name="Plants (Basel)">
        <title>Bridging the Gap: Combining Genomics and Transcriptomics Approaches to Understand Stylosanthes scabra, an Orphan Legume from the Brazilian Caatinga.</title>
        <authorList>
            <person name="Ferreira-Neto J.R.C."/>
            <person name="da Silva M.D."/>
            <person name="Binneck E."/>
            <person name="de Melo N.F."/>
            <person name="da Silva R.H."/>
            <person name="de Melo A.L.T.M."/>
            <person name="Pandolfi V."/>
            <person name="Bustamante F.O."/>
            <person name="Brasileiro-Vidal A.C."/>
            <person name="Benko-Iseppon A.M."/>
        </authorList>
    </citation>
    <scope>NUCLEOTIDE SEQUENCE [LARGE SCALE GENOMIC DNA]</scope>
    <source>
        <tissue evidence="1">Leaves</tissue>
    </source>
</reference>
<organism evidence="1 2">
    <name type="scientific">Stylosanthes scabra</name>
    <dbReference type="NCBI Taxonomy" id="79078"/>
    <lineage>
        <taxon>Eukaryota</taxon>
        <taxon>Viridiplantae</taxon>
        <taxon>Streptophyta</taxon>
        <taxon>Embryophyta</taxon>
        <taxon>Tracheophyta</taxon>
        <taxon>Spermatophyta</taxon>
        <taxon>Magnoliopsida</taxon>
        <taxon>eudicotyledons</taxon>
        <taxon>Gunneridae</taxon>
        <taxon>Pentapetalae</taxon>
        <taxon>rosids</taxon>
        <taxon>fabids</taxon>
        <taxon>Fabales</taxon>
        <taxon>Fabaceae</taxon>
        <taxon>Papilionoideae</taxon>
        <taxon>50 kb inversion clade</taxon>
        <taxon>dalbergioids sensu lato</taxon>
        <taxon>Dalbergieae</taxon>
        <taxon>Pterocarpus clade</taxon>
        <taxon>Stylosanthes</taxon>
    </lineage>
</organism>
<accession>A0ABU6UJZ8</accession>
<comment type="caution">
    <text evidence="1">The sequence shown here is derived from an EMBL/GenBank/DDBJ whole genome shotgun (WGS) entry which is preliminary data.</text>
</comment>
<evidence type="ECO:0008006" key="3">
    <source>
        <dbReference type="Google" id="ProtNLM"/>
    </source>
</evidence>
<name>A0ABU6UJZ8_9FABA</name>
<gene>
    <name evidence="1" type="ORF">PIB30_047214</name>
</gene>
<proteinExistence type="predicted"/>
<sequence length="603" mass="66170">MVRAPVTLEEGIRGRVGVSLYLAYGGRGIGKGSGMDGEVGSLAGRKEGALNARKEISVGWSEEQRDRLDRSLLGICVKPIDFRKTINQLLDDWTGSGEIECKDVGPYRCLITFSSPGIKDEAMKDAKLLSVFDELKPHWEFFSSLSRRVWIEIMGLPVELWCNETFNSFAKLWGKLIKMDNRIEESKSFTMARFLVDCFQWESSVHEWITMKVDDKVFEVFAKEFGSEVYNVQSHPDLEEVCSTSMEVEEKPNSVSVVVRTPADSGELSAGIGHSNSKFLNVDDPLLEFIINCRSKIVDDLVNGGVIAEVEIGESAFEEINLNEISGSCLAVGVGNGSMGLDPKDPMIHEAKLASIKSAIYGPRDQDLDSNGISDMGADSTNSCPYPPGFELFVVQAHVNRVDTRVPEFPQIECGKHGTGAAAVVKGDTGLGHSPSGSDDVFHLQDQSRLHSEPAVRSFVGDYEEAVPIVVVLPTENKMQEDGYLGYSLVHGVSVANPSGLPVNGVSAANPRDSLNFNVKDADRGINNSEVDKEDPILHYTDVVRASGEEEEVLTRLAERKIVGKGRVDLRQKKQKQGRKSPCLEGRTLATRTLRLASKTKLK</sequence>
<protein>
    <recommendedName>
        <fullName evidence="3">DUF4283 domain-containing protein</fullName>
    </recommendedName>
</protein>
<dbReference type="Proteomes" id="UP001341840">
    <property type="component" value="Unassembled WGS sequence"/>
</dbReference>
<evidence type="ECO:0000313" key="1">
    <source>
        <dbReference type="EMBL" id="MED6159978.1"/>
    </source>
</evidence>
<evidence type="ECO:0000313" key="2">
    <source>
        <dbReference type="Proteomes" id="UP001341840"/>
    </source>
</evidence>